<reference evidence="2" key="1">
    <citation type="submission" date="2023-11" db="EMBL/GenBank/DDBJ databases">
        <authorList>
            <person name="De Vega J J."/>
            <person name="De Vega J J."/>
        </authorList>
    </citation>
    <scope>NUCLEOTIDE SEQUENCE</scope>
</reference>
<organism evidence="2 3">
    <name type="scientific">Mycena citricolor</name>
    <dbReference type="NCBI Taxonomy" id="2018698"/>
    <lineage>
        <taxon>Eukaryota</taxon>
        <taxon>Fungi</taxon>
        <taxon>Dikarya</taxon>
        <taxon>Basidiomycota</taxon>
        <taxon>Agaricomycotina</taxon>
        <taxon>Agaricomycetes</taxon>
        <taxon>Agaricomycetidae</taxon>
        <taxon>Agaricales</taxon>
        <taxon>Marasmiineae</taxon>
        <taxon>Mycenaceae</taxon>
        <taxon>Mycena</taxon>
    </lineage>
</organism>
<dbReference type="AlphaFoldDB" id="A0AAD2HET6"/>
<dbReference type="Proteomes" id="UP001295794">
    <property type="component" value="Unassembled WGS sequence"/>
</dbReference>
<accession>A0AAD2HET6</accession>
<feature type="region of interest" description="Disordered" evidence="1">
    <location>
        <begin position="1"/>
        <end position="21"/>
    </location>
</feature>
<proteinExistence type="predicted"/>
<evidence type="ECO:0000313" key="3">
    <source>
        <dbReference type="Proteomes" id="UP001295794"/>
    </source>
</evidence>
<evidence type="ECO:0000313" key="2">
    <source>
        <dbReference type="EMBL" id="CAK5275414.1"/>
    </source>
</evidence>
<dbReference type="EMBL" id="CAVNYO010000405">
    <property type="protein sequence ID" value="CAK5275414.1"/>
    <property type="molecule type" value="Genomic_DNA"/>
</dbReference>
<gene>
    <name evidence="2" type="ORF">MYCIT1_LOCUS23135</name>
</gene>
<name>A0AAD2HET6_9AGAR</name>
<keyword evidence="3" id="KW-1185">Reference proteome</keyword>
<evidence type="ECO:0000256" key="1">
    <source>
        <dbReference type="SAM" id="MobiDB-lite"/>
    </source>
</evidence>
<sequence length="155" mass="17051">KEDREEISETVSGPLSEECHERHHEGAVAGIRGVEQLSGVPPALVRGILLDGLLEFPHLQLDQGRVGVVVAVVTGKHSQRIVLSADSEKPSGRLHRDFRMAGRKAFSRLTSGRKRAKTARMPAATIWMASGALQDRVLWRRPVAIVMPLQRIEPA</sequence>
<protein>
    <submittedName>
        <fullName evidence="2">Uncharacterized protein</fullName>
    </submittedName>
</protein>
<comment type="caution">
    <text evidence="2">The sequence shown here is derived from an EMBL/GenBank/DDBJ whole genome shotgun (WGS) entry which is preliminary data.</text>
</comment>
<feature type="non-terminal residue" evidence="2">
    <location>
        <position position="155"/>
    </location>
</feature>